<dbReference type="EMBL" id="MN740258">
    <property type="protein sequence ID" value="QHT96511.1"/>
    <property type="molecule type" value="Genomic_DNA"/>
</dbReference>
<dbReference type="AlphaFoldDB" id="A0A6C0ITD1"/>
<protein>
    <submittedName>
        <fullName evidence="2">Uncharacterized protein</fullName>
    </submittedName>
</protein>
<name>A0A6C0ITD1_9ZZZZ</name>
<keyword evidence="1" id="KW-1133">Transmembrane helix</keyword>
<evidence type="ECO:0000313" key="2">
    <source>
        <dbReference type="EMBL" id="QHT96511.1"/>
    </source>
</evidence>
<proteinExistence type="predicted"/>
<accession>A0A6C0ITD1</accession>
<sequence>MNDNIIYLIIIAIVYLMYQNIFCNTTERFSENKQTIDQQVKEQIGKIYKADIQSIRNLSDISKKLQEGTLTVPGDITIEGNINMKDGKSIKSTGVLKIVPKKGTLFAKDDGSTGNIDIKGSIVGTTIDGINNNINKTNNKLNNRIIDIKKTHCDTTRVLYALKKGKKDSYDRNWRTNRPSSYERALDTPWSIRKEKMCKQKVDRENK</sequence>
<evidence type="ECO:0000256" key="1">
    <source>
        <dbReference type="SAM" id="Phobius"/>
    </source>
</evidence>
<keyword evidence="1" id="KW-0472">Membrane</keyword>
<keyword evidence="1" id="KW-0812">Transmembrane</keyword>
<feature type="transmembrane region" description="Helical" evidence="1">
    <location>
        <begin position="6"/>
        <end position="23"/>
    </location>
</feature>
<organism evidence="2">
    <name type="scientific">viral metagenome</name>
    <dbReference type="NCBI Taxonomy" id="1070528"/>
    <lineage>
        <taxon>unclassified sequences</taxon>
        <taxon>metagenomes</taxon>
        <taxon>organismal metagenomes</taxon>
    </lineage>
</organism>
<reference evidence="2" key="1">
    <citation type="journal article" date="2020" name="Nature">
        <title>Giant virus diversity and host interactions through global metagenomics.</title>
        <authorList>
            <person name="Schulz F."/>
            <person name="Roux S."/>
            <person name="Paez-Espino D."/>
            <person name="Jungbluth S."/>
            <person name="Walsh D.A."/>
            <person name="Denef V.J."/>
            <person name="McMahon K.D."/>
            <person name="Konstantinidis K.T."/>
            <person name="Eloe-Fadrosh E.A."/>
            <person name="Kyrpides N.C."/>
            <person name="Woyke T."/>
        </authorList>
    </citation>
    <scope>NUCLEOTIDE SEQUENCE</scope>
    <source>
        <strain evidence="2">GVMAG-M-3300024302-11</strain>
    </source>
</reference>